<protein>
    <submittedName>
        <fullName evidence="1">Uncharacterized protein</fullName>
    </submittedName>
</protein>
<dbReference type="Proteomes" id="UP000613208">
    <property type="component" value="Unassembled WGS sequence"/>
</dbReference>
<organism evidence="1 2">
    <name type="scientific">Anaerostipes butyraticus</name>
    <dbReference type="NCBI Taxonomy" id="645466"/>
    <lineage>
        <taxon>Bacteria</taxon>
        <taxon>Bacillati</taxon>
        <taxon>Bacillota</taxon>
        <taxon>Clostridia</taxon>
        <taxon>Lachnospirales</taxon>
        <taxon>Lachnospiraceae</taxon>
        <taxon>Anaerostipes</taxon>
    </lineage>
</organism>
<evidence type="ECO:0000313" key="1">
    <source>
        <dbReference type="EMBL" id="GFO86438.1"/>
    </source>
</evidence>
<gene>
    <name evidence="1" type="ORF">ANBU17_27850</name>
</gene>
<dbReference type="AlphaFoldDB" id="A0A916VEI8"/>
<comment type="caution">
    <text evidence="1">The sequence shown here is derived from an EMBL/GenBank/DDBJ whole genome shotgun (WGS) entry which is preliminary data.</text>
</comment>
<reference evidence="1" key="1">
    <citation type="submission" date="2020-06" db="EMBL/GenBank/DDBJ databases">
        <title>Characterization of fructooligosaccharide metabolism and fructooligosaccharide-degrading enzymes in human commensal butyrate producers.</title>
        <authorList>
            <person name="Tanno H."/>
            <person name="Fujii T."/>
            <person name="Hirano K."/>
            <person name="Maeno S."/>
            <person name="Tonozuka T."/>
            <person name="Sakamoto M."/>
            <person name="Ohkuma M."/>
            <person name="Tochio T."/>
            <person name="Endo A."/>
        </authorList>
    </citation>
    <scope>NUCLEOTIDE SEQUENCE</scope>
    <source>
        <strain evidence="1">JCM 17466</strain>
    </source>
</reference>
<accession>A0A916VEI8</accession>
<dbReference type="RefSeq" id="WP_243282684.1">
    <property type="nucleotide sequence ID" value="NZ_BLYI01000062.1"/>
</dbReference>
<proteinExistence type="predicted"/>
<dbReference type="InterPro" id="IPR024538">
    <property type="entry name" value="DUF3878"/>
</dbReference>
<dbReference type="Pfam" id="PF12994">
    <property type="entry name" value="DUF3878"/>
    <property type="match status" value="1"/>
</dbReference>
<name>A0A916VEI8_9FIRM</name>
<sequence length="356" mass="42632">MDEYQKELMNALPGLKESLPQPFWRLAEVFRNQVFELCTADGEEGTLEYYVPYMMNDAAESYFMMEKCHMTGEYQPEETENTSAELITEETGYALIVRQASGNVFTLWFANLRWKEHFYQYHGIGHFWRKGQEQWRQLVYMAGTLHDKCVYLGDEACSEKEKALFHLIEFGPFRKWSPIQEDLEEKYPPTYEGIDCMRQLAREAGDWKYERLLCVYKKFPFRWLETWLSRRLEKPSREALYQLIYEKIRAASCEYPVRRYQEEEQYRIDVCRQEADTFLRGKGFQGTYPEYYKESMWIQAAEEQPFTILESSDYVFRIYFMISERKKGRCGRNSGFFHGRGRRSRVAEFKGNESLS</sequence>
<dbReference type="EMBL" id="BLYI01000062">
    <property type="protein sequence ID" value="GFO86438.1"/>
    <property type="molecule type" value="Genomic_DNA"/>
</dbReference>
<keyword evidence="2" id="KW-1185">Reference proteome</keyword>
<evidence type="ECO:0000313" key="2">
    <source>
        <dbReference type="Proteomes" id="UP000613208"/>
    </source>
</evidence>